<dbReference type="HAMAP" id="MF_00009">
    <property type="entry name" value="Endoribonucl_YbeY"/>
    <property type="match status" value="1"/>
</dbReference>
<comment type="subcellular location">
    <subcellularLocation>
        <location evidence="7">Cytoplasm</location>
    </subcellularLocation>
</comment>
<proteinExistence type="inferred from homology"/>
<evidence type="ECO:0000256" key="6">
    <source>
        <dbReference type="ARBA" id="ARBA00022833"/>
    </source>
</evidence>
<dbReference type="InterPro" id="IPR002036">
    <property type="entry name" value="YbeY"/>
</dbReference>
<dbReference type="GO" id="GO:0006364">
    <property type="term" value="P:rRNA processing"/>
    <property type="evidence" value="ECO:0007669"/>
    <property type="project" value="UniProtKB-UniRule"/>
</dbReference>
<comment type="caution">
    <text evidence="8">The sequence shown here is derived from an EMBL/GenBank/DDBJ whole genome shotgun (WGS) entry which is preliminary data.</text>
</comment>
<evidence type="ECO:0000256" key="5">
    <source>
        <dbReference type="ARBA" id="ARBA00022801"/>
    </source>
</evidence>
<comment type="cofactor">
    <cofactor evidence="7">
        <name>Zn(2+)</name>
        <dbReference type="ChEBI" id="CHEBI:29105"/>
    </cofactor>
    <text evidence="7">Binds 1 zinc ion.</text>
</comment>
<keyword evidence="7" id="KW-0690">Ribosome biogenesis</keyword>
<keyword evidence="7" id="KW-0698">rRNA processing</keyword>
<dbReference type="GO" id="GO:0004521">
    <property type="term" value="F:RNA endonuclease activity"/>
    <property type="evidence" value="ECO:0007669"/>
    <property type="project" value="UniProtKB-UniRule"/>
</dbReference>
<dbReference type="PANTHER" id="PTHR46986:SF1">
    <property type="entry name" value="ENDORIBONUCLEASE YBEY, CHLOROPLASTIC"/>
    <property type="match status" value="1"/>
</dbReference>
<dbReference type="EMBL" id="MGFH01000009">
    <property type="protein sequence ID" value="OGM08567.1"/>
    <property type="molecule type" value="Genomic_DNA"/>
</dbReference>
<keyword evidence="5 7" id="KW-0378">Hydrolase</keyword>
<feature type="binding site" evidence="7">
    <location>
        <position position="130"/>
    </location>
    <ligand>
        <name>Zn(2+)</name>
        <dbReference type="ChEBI" id="CHEBI:29105"/>
        <note>catalytic</note>
    </ligand>
</feature>
<protein>
    <recommendedName>
        <fullName evidence="7">Endoribonuclease YbeY</fullName>
        <ecNumber evidence="7">3.1.-.-</ecNumber>
    </recommendedName>
</protein>
<keyword evidence="6 7" id="KW-0862">Zinc</keyword>
<dbReference type="Pfam" id="PF02130">
    <property type="entry name" value="YbeY"/>
    <property type="match status" value="1"/>
</dbReference>
<dbReference type="EC" id="3.1.-.-" evidence="7"/>
<organism evidence="8 9">
    <name type="scientific">Candidatus Wallbacteria bacterium GWC2_49_35</name>
    <dbReference type="NCBI Taxonomy" id="1817813"/>
    <lineage>
        <taxon>Bacteria</taxon>
        <taxon>Candidatus Walliibacteriota</taxon>
    </lineage>
</organism>
<evidence type="ECO:0000256" key="1">
    <source>
        <dbReference type="ARBA" id="ARBA00010875"/>
    </source>
</evidence>
<reference evidence="8 9" key="1">
    <citation type="journal article" date="2016" name="Nat. Commun.">
        <title>Thousands of microbial genomes shed light on interconnected biogeochemical processes in an aquifer system.</title>
        <authorList>
            <person name="Anantharaman K."/>
            <person name="Brown C.T."/>
            <person name="Hug L.A."/>
            <person name="Sharon I."/>
            <person name="Castelle C.J."/>
            <person name="Probst A.J."/>
            <person name="Thomas B.C."/>
            <person name="Singh A."/>
            <person name="Wilkins M.J."/>
            <person name="Karaoz U."/>
            <person name="Brodie E.L."/>
            <person name="Williams K.H."/>
            <person name="Hubbard S.S."/>
            <person name="Banfield J.F."/>
        </authorList>
    </citation>
    <scope>NUCLEOTIDE SEQUENCE [LARGE SCALE GENOMIC DNA]</scope>
</reference>
<dbReference type="STRING" id="1817813.A2008_04155"/>
<dbReference type="NCBIfam" id="TIGR00043">
    <property type="entry name" value="rRNA maturation RNase YbeY"/>
    <property type="match status" value="1"/>
</dbReference>
<dbReference type="GO" id="GO:0005737">
    <property type="term" value="C:cytoplasm"/>
    <property type="evidence" value="ECO:0007669"/>
    <property type="project" value="UniProtKB-SubCell"/>
</dbReference>
<keyword evidence="3 7" id="KW-0479">Metal-binding</keyword>
<sequence length="166" mass="18387">MKVSVIAQDPKYTYSAKLIRAICAELFDHFDVCGDYELAVYFCSEAKMKSLNLEYRGKNKVTDVLSFAVNDGEKIEKRGGGSGVPMLLGDIFLCPGYILKNNVIKGGSQLREETAYLLIHGFMHLIGYDHDEDGFEGSKMRRDADRFVASKTAGMNIGSLIKISKG</sequence>
<evidence type="ECO:0000256" key="3">
    <source>
        <dbReference type="ARBA" id="ARBA00022723"/>
    </source>
</evidence>
<evidence type="ECO:0000313" key="9">
    <source>
        <dbReference type="Proteomes" id="UP000178735"/>
    </source>
</evidence>
<dbReference type="AlphaFoldDB" id="A0A1F7X0P1"/>
<feature type="binding site" evidence="7">
    <location>
        <position position="124"/>
    </location>
    <ligand>
        <name>Zn(2+)</name>
        <dbReference type="ChEBI" id="CHEBI:29105"/>
        <note>catalytic</note>
    </ligand>
</feature>
<feature type="binding site" evidence="7">
    <location>
        <position position="120"/>
    </location>
    <ligand>
        <name>Zn(2+)</name>
        <dbReference type="ChEBI" id="CHEBI:29105"/>
        <note>catalytic</note>
    </ligand>
</feature>
<dbReference type="GO" id="GO:0008270">
    <property type="term" value="F:zinc ion binding"/>
    <property type="evidence" value="ECO:0007669"/>
    <property type="project" value="UniProtKB-UniRule"/>
</dbReference>
<evidence type="ECO:0000313" key="8">
    <source>
        <dbReference type="EMBL" id="OGM08567.1"/>
    </source>
</evidence>
<keyword evidence="4 7" id="KW-0255">Endonuclease</keyword>
<dbReference type="GO" id="GO:0004222">
    <property type="term" value="F:metalloendopeptidase activity"/>
    <property type="evidence" value="ECO:0007669"/>
    <property type="project" value="InterPro"/>
</dbReference>
<evidence type="ECO:0000256" key="4">
    <source>
        <dbReference type="ARBA" id="ARBA00022759"/>
    </source>
</evidence>
<evidence type="ECO:0000256" key="2">
    <source>
        <dbReference type="ARBA" id="ARBA00022722"/>
    </source>
</evidence>
<dbReference type="PANTHER" id="PTHR46986">
    <property type="entry name" value="ENDORIBONUCLEASE YBEY, CHLOROPLASTIC"/>
    <property type="match status" value="1"/>
</dbReference>
<name>A0A1F7X0P1_9BACT</name>
<evidence type="ECO:0000256" key="7">
    <source>
        <dbReference type="HAMAP-Rule" id="MF_00009"/>
    </source>
</evidence>
<comment type="function">
    <text evidence="7">Single strand-specific metallo-endoribonuclease involved in late-stage 70S ribosome quality control and in maturation of the 3' terminus of the 16S rRNA.</text>
</comment>
<keyword evidence="7" id="KW-0963">Cytoplasm</keyword>
<accession>A0A1F7X0P1</accession>
<dbReference type="Gene3D" id="3.40.390.30">
    <property type="entry name" value="Metalloproteases ('zincins'), catalytic domain"/>
    <property type="match status" value="1"/>
</dbReference>
<comment type="similarity">
    <text evidence="1 7">Belongs to the endoribonuclease YbeY family.</text>
</comment>
<keyword evidence="2 7" id="KW-0540">Nuclease</keyword>
<dbReference type="InterPro" id="IPR023091">
    <property type="entry name" value="MetalPrtase_cat_dom_sf_prd"/>
</dbReference>
<dbReference type="Proteomes" id="UP000178735">
    <property type="component" value="Unassembled WGS sequence"/>
</dbReference>
<gene>
    <name evidence="7" type="primary">ybeY</name>
    <name evidence="8" type="ORF">A2008_04155</name>
</gene>
<dbReference type="SUPFAM" id="SSF55486">
    <property type="entry name" value="Metalloproteases ('zincins'), catalytic domain"/>
    <property type="match status" value="1"/>
</dbReference>